<accession>A0A495VQH5</accession>
<keyword evidence="1" id="KW-0433">Leucine-rich repeat</keyword>
<evidence type="ECO:0000313" key="5">
    <source>
        <dbReference type="Proteomes" id="UP000269493"/>
    </source>
</evidence>
<protein>
    <submittedName>
        <fullName evidence="4">Leucine rich repeat (LRR) protein</fullName>
    </submittedName>
</protein>
<keyword evidence="2" id="KW-0677">Repeat</keyword>
<evidence type="ECO:0000256" key="1">
    <source>
        <dbReference type="ARBA" id="ARBA00022614"/>
    </source>
</evidence>
<evidence type="ECO:0000313" key="4">
    <source>
        <dbReference type="EMBL" id="RKT50867.1"/>
    </source>
</evidence>
<name>A0A495VQH5_9BACT</name>
<dbReference type="GO" id="GO:0035591">
    <property type="term" value="F:signaling adaptor activity"/>
    <property type="evidence" value="ECO:0007669"/>
    <property type="project" value="TreeGrafter"/>
</dbReference>
<proteinExistence type="predicted"/>
<keyword evidence="5" id="KW-1185">Reference proteome</keyword>
<reference evidence="4 5" key="1">
    <citation type="submission" date="2018-10" db="EMBL/GenBank/DDBJ databases">
        <title>Genomic Encyclopedia of Archaeal and Bacterial Type Strains, Phase II (KMG-II): from individual species to whole genera.</title>
        <authorList>
            <person name="Goeker M."/>
        </authorList>
    </citation>
    <scope>NUCLEOTIDE SEQUENCE [LARGE SCALE GENOMIC DNA]</scope>
    <source>
        <strain evidence="4 5">NSB1</strain>
    </source>
</reference>
<evidence type="ECO:0000256" key="2">
    <source>
        <dbReference type="ARBA" id="ARBA00022737"/>
    </source>
</evidence>
<evidence type="ECO:0000256" key="3">
    <source>
        <dbReference type="SAM" id="SignalP"/>
    </source>
</evidence>
<comment type="caution">
    <text evidence="4">The sequence shown here is derived from an EMBL/GenBank/DDBJ whole genome shotgun (WGS) entry which is preliminary data.</text>
</comment>
<dbReference type="InterPro" id="IPR001611">
    <property type="entry name" value="Leu-rich_rpt"/>
</dbReference>
<dbReference type="EMBL" id="RBXN01000006">
    <property type="protein sequence ID" value="RKT50867.1"/>
    <property type="molecule type" value="Genomic_DNA"/>
</dbReference>
<dbReference type="PANTHER" id="PTHR47566:SF1">
    <property type="entry name" value="PROTEIN NUD1"/>
    <property type="match status" value="1"/>
</dbReference>
<dbReference type="InterPro" id="IPR052574">
    <property type="entry name" value="CDIRP"/>
</dbReference>
<dbReference type="AlphaFoldDB" id="A0A495VQH5"/>
<dbReference type="GeneID" id="92929677"/>
<dbReference type="Proteomes" id="UP000269493">
    <property type="component" value="Unassembled WGS sequence"/>
</dbReference>
<dbReference type="Gene3D" id="3.80.10.10">
    <property type="entry name" value="Ribonuclease Inhibitor"/>
    <property type="match status" value="2"/>
</dbReference>
<feature type="signal peptide" evidence="3">
    <location>
        <begin position="1"/>
        <end position="21"/>
    </location>
</feature>
<gene>
    <name evidence="4" type="ORF">BC742_1822</name>
</gene>
<dbReference type="InterPro" id="IPR032675">
    <property type="entry name" value="LRR_dom_sf"/>
</dbReference>
<dbReference type="Pfam" id="PF13855">
    <property type="entry name" value="LRR_8"/>
    <property type="match status" value="1"/>
</dbReference>
<feature type="chain" id="PRO_5019814975" evidence="3">
    <location>
        <begin position="22"/>
        <end position="787"/>
    </location>
</feature>
<organism evidence="4 5">
    <name type="scientific">Coprobacter fastidiosus NSB1 = JCM 33896</name>
    <dbReference type="NCBI Taxonomy" id="1349822"/>
    <lineage>
        <taxon>Bacteria</taxon>
        <taxon>Pseudomonadati</taxon>
        <taxon>Bacteroidota</taxon>
        <taxon>Bacteroidia</taxon>
        <taxon>Bacteroidales</taxon>
        <taxon>Barnesiellaceae</taxon>
        <taxon>Coprobacter</taxon>
    </lineage>
</organism>
<dbReference type="RefSeq" id="WP_122329734.1">
    <property type="nucleotide sequence ID" value="NZ_KI440802.1"/>
</dbReference>
<dbReference type="SUPFAM" id="SSF52058">
    <property type="entry name" value="L domain-like"/>
    <property type="match status" value="2"/>
</dbReference>
<dbReference type="OrthoDB" id="1099399at2"/>
<sequence>MKRCLLLSALLCVFSITHMYAETTTPSITLTTTKTDVIEMKFGCRTAHTIHIDWGDGKLVETVEIADSATVYPTASSAAIHPTVVTGTPVNGGKIKIYADDIKFFVIDADQQITELDVTGATNLGYIKVNDNSFTTIDLSKNNQLEYVSLDDNKLETLTLGDAPNLTQLLASGMSIAKIKLTGCPSLTNVNLADNKITTIDVSANTKMTTLALTNNLLTEIDCSACESLKYLRLSGNRFAAANSVIFPTSSANLTQVLLKDNYFKLSTLPVTTARTYTYYPQNPYPSPKEIALGGTIDLSSELTLQGLSDKEETTTYRWIKKKDNTILTPGTDYTEVSAGVFKFDKELSDTIYCVMSTNAFPKFTGTTNSYKTDLSVVVTEAAITLNTTKVEEVELQLGCATGHKVFIDWGDGMPVETVEINDSLAVFGQNTMKPTVVTGIPKGTIKIYGRDMLYFGADEQEVTSIDVTKAVQLGVLKVPTNKLGELNVTNNEELYYIYAEENELSALDVTHCPKLIWLSANGNKLESIDLTACSDLYNLNLSENLLSSIDLSVCNDLGPCRLSNNNLEEIIMPSEGVAPTTTLDVKNNKLTISTLPEKTLGMSSASRLTYAPQAPYVLPKDITAGTVVDLSSELKAFGVSDKEETTTYTWRLKTSGTALQKDVDYTEKDGVFTFTGTELADSVYCVMATAAYPKFTGTANMFKTTNVHITVPAGVDENTVSSRIITTGNGLIKVLNAENNDMIEVFSLNGALVTTRKVSENMETIKVVPGSYIVKIGNKRCSVIVP</sequence>
<keyword evidence="3" id="KW-0732">Signal</keyword>
<dbReference type="PANTHER" id="PTHR47566">
    <property type="match status" value="1"/>
</dbReference>